<dbReference type="NCBIfam" id="TIGR02532">
    <property type="entry name" value="IV_pilin_GFxxxE"/>
    <property type="match status" value="1"/>
</dbReference>
<organism evidence="2 3">
    <name type="scientific">Luteolibacter yonseiensis</name>
    <dbReference type="NCBI Taxonomy" id="1144680"/>
    <lineage>
        <taxon>Bacteria</taxon>
        <taxon>Pseudomonadati</taxon>
        <taxon>Verrucomicrobiota</taxon>
        <taxon>Verrucomicrobiia</taxon>
        <taxon>Verrucomicrobiales</taxon>
        <taxon>Verrucomicrobiaceae</taxon>
        <taxon>Luteolibacter</taxon>
    </lineage>
</organism>
<accession>A0A934R5Q7</accession>
<evidence type="ECO:0000313" key="3">
    <source>
        <dbReference type="Proteomes" id="UP000600139"/>
    </source>
</evidence>
<dbReference type="Gene3D" id="3.30.700.10">
    <property type="entry name" value="Glycoprotein, Type 4 Pilin"/>
    <property type="match status" value="1"/>
</dbReference>
<keyword evidence="1" id="KW-0812">Transmembrane</keyword>
<name>A0A934R5Q7_9BACT</name>
<dbReference type="Pfam" id="PF07963">
    <property type="entry name" value="N_methyl"/>
    <property type="match status" value="1"/>
</dbReference>
<dbReference type="SUPFAM" id="SSF54523">
    <property type="entry name" value="Pili subunits"/>
    <property type="match status" value="1"/>
</dbReference>
<comment type="caution">
    <text evidence="2">The sequence shown here is derived from an EMBL/GenBank/DDBJ whole genome shotgun (WGS) entry which is preliminary data.</text>
</comment>
<keyword evidence="1" id="KW-1133">Transmembrane helix</keyword>
<protein>
    <submittedName>
        <fullName evidence="2">Type II secretion system protein</fullName>
    </submittedName>
</protein>
<keyword evidence="1" id="KW-0472">Membrane</keyword>
<dbReference type="EMBL" id="JAENIK010000011">
    <property type="protein sequence ID" value="MBK1816463.1"/>
    <property type="molecule type" value="Genomic_DNA"/>
</dbReference>
<reference evidence="2" key="1">
    <citation type="submission" date="2021-01" db="EMBL/GenBank/DDBJ databases">
        <title>Modified the classification status of verrucomicrobia.</title>
        <authorList>
            <person name="Feng X."/>
        </authorList>
    </citation>
    <scope>NUCLEOTIDE SEQUENCE</scope>
    <source>
        <strain evidence="2">JCM 18052</strain>
    </source>
</reference>
<dbReference type="InterPro" id="IPR012902">
    <property type="entry name" value="N_methyl_site"/>
</dbReference>
<dbReference type="PANTHER" id="PTHR30093">
    <property type="entry name" value="GENERAL SECRETION PATHWAY PROTEIN G"/>
    <property type="match status" value="1"/>
</dbReference>
<sequence>MKTPRGMKRNGFTLVELLVVIVIIAALAGLSFAVLPRIQRKAKATASLSNLRQFAPTLTAYAGEHSLTLPPIKGLGKDSDGVEVELLWTEVCLQQINPDTAVAKFRDKRWWETTKPFAQNPLYKAWKPDAPGYAMNAMLAENVEAAKENGGATGDLLAVPVSLSVLSDPARTPLVAPGTLISYRYDTQAEINQFQQGSAKELLVEDKLPILFVDGHVESLTPKEYISRELYLMPRSQQ</sequence>
<evidence type="ECO:0000256" key="1">
    <source>
        <dbReference type="SAM" id="Phobius"/>
    </source>
</evidence>
<dbReference type="RefSeq" id="WP_200351397.1">
    <property type="nucleotide sequence ID" value="NZ_BAABHZ010000006.1"/>
</dbReference>
<proteinExistence type="predicted"/>
<keyword evidence="3" id="KW-1185">Reference proteome</keyword>
<evidence type="ECO:0000313" key="2">
    <source>
        <dbReference type="EMBL" id="MBK1816463.1"/>
    </source>
</evidence>
<gene>
    <name evidence="2" type="ORF">JIN84_12620</name>
</gene>
<dbReference type="AlphaFoldDB" id="A0A934R5Q7"/>
<dbReference type="InterPro" id="IPR045584">
    <property type="entry name" value="Pilin-like"/>
</dbReference>
<dbReference type="Proteomes" id="UP000600139">
    <property type="component" value="Unassembled WGS sequence"/>
</dbReference>
<feature type="transmembrane region" description="Helical" evidence="1">
    <location>
        <begin position="12"/>
        <end position="35"/>
    </location>
</feature>